<keyword evidence="6" id="KW-0238">DNA-binding</keyword>
<dbReference type="CDD" id="cd17992">
    <property type="entry name" value="DEXHc_RecG"/>
    <property type="match status" value="1"/>
</dbReference>
<dbReference type="AlphaFoldDB" id="A0A5C6FEI7"/>
<evidence type="ECO:0000313" key="11">
    <source>
        <dbReference type="EMBL" id="TWU57991.1"/>
    </source>
</evidence>
<reference evidence="11 12" key="1">
    <citation type="submission" date="2019-02" db="EMBL/GenBank/DDBJ databases">
        <title>Deep-cultivation of Planctomycetes and their phenomic and genomic characterization uncovers novel biology.</title>
        <authorList>
            <person name="Wiegand S."/>
            <person name="Jogler M."/>
            <person name="Boedeker C."/>
            <person name="Pinto D."/>
            <person name="Vollmers J."/>
            <person name="Rivas-Marin E."/>
            <person name="Kohn T."/>
            <person name="Peeters S.H."/>
            <person name="Heuer A."/>
            <person name="Rast P."/>
            <person name="Oberbeckmann S."/>
            <person name="Bunk B."/>
            <person name="Jeske O."/>
            <person name="Meyerdierks A."/>
            <person name="Storesund J.E."/>
            <person name="Kallscheuer N."/>
            <person name="Luecker S."/>
            <person name="Lage O.M."/>
            <person name="Pohl T."/>
            <person name="Merkel B.J."/>
            <person name="Hornburger P."/>
            <person name="Mueller R.-W."/>
            <person name="Bruemmer F."/>
            <person name="Labrenz M."/>
            <person name="Spormann A.M."/>
            <person name="Op Den Camp H."/>
            <person name="Overmann J."/>
            <person name="Amann R."/>
            <person name="Jetten M.S.M."/>
            <person name="Mascher T."/>
            <person name="Medema M.H."/>
            <person name="Devos D.P."/>
            <person name="Kaster A.-K."/>
            <person name="Ovreas L."/>
            <person name="Rohde M."/>
            <person name="Galperin M.Y."/>
            <person name="Jogler C."/>
        </authorList>
    </citation>
    <scope>NUCLEOTIDE SEQUENCE [LARGE SCALE GENOMIC DNA]</scope>
    <source>
        <strain evidence="11 12">Poly59</strain>
    </source>
</reference>
<dbReference type="InterPro" id="IPR001650">
    <property type="entry name" value="Helicase_C-like"/>
</dbReference>
<dbReference type="PROSITE" id="PS51194">
    <property type="entry name" value="HELICASE_CTER"/>
    <property type="match status" value="1"/>
</dbReference>
<keyword evidence="2" id="KW-0227">DNA damage</keyword>
<sequence length="731" mass="80660">MGTSNSKTTAANASASKGPEVAAKLKLTTAIDTLPGMSRARANRYTKLGLRTVQDLLFLFPRDYERPAPAAKVDELREGEPASMLGAITDTEIVSRTPGKSVFGAVVENESGSIRILFFNQAFRAEQLTLGRRVIISGTPKLSGLRWEFVHPKVTILDETETLPEPRMMAIYPLTEGVKHSELRNLAETYLPLATDLPEVMPESLRSAAAERLREKGIQVFGNLPSIDESLRQLHLPDNEISMLTARTRLVFQELFVMQLALAMKRRRSTTNLHAPPLPSTAMIDARITNRLPFTLTGDQRLAIDEIRADMSRQFPMNRLLQGDVGSGKTVVAVYAMMLTVAGGHQAVLMAPTEVLARQHFKTMTEMLEGSRVRIGLLCGSLSAADRRDVFAKTASGEIDLLIGTQALLYGGIEFHQLGLCVVDEQHKFGVNQRVQLRTGGLDPHSLVMSATPIPRSIAMTMFGDVELSTIREKPPGRGKINTYLSHDGWKDRWWAFVRERLGEGRQAFVVAPRVSAVVSDDDESETEDVSSVETVYEDLCNGPLADYRVGLLHGKMSNDEKQAIMQAFAAGRTQVLVSTTVIEVGINIPNATVMTIMGGQQFGLAQLHQLRGRVARGSHAGHVCVFTDGERSPDENERLKVFEQTDDGFELAEADFRLRGPGDLLGRKQSGMPPMRIADLNRDVEVLVVARAMAQEIIDEDPELESEDFAALREQMMRRYGKRMNLGDAA</sequence>
<evidence type="ECO:0000256" key="1">
    <source>
        <dbReference type="ARBA" id="ARBA00022741"/>
    </source>
</evidence>
<dbReference type="PANTHER" id="PTHR47964:SF1">
    <property type="entry name" value="ATP-DEPENDENT DNA HELICASE HOMOLOG RECG, CHLOROPLASTIC"/>
    <property type="match status" value="1"/>
</dbReference>
<evidence type="ECO:0000256" key="7">
    <source>
        <dbReference type="ARBA" id="ARBA00023204"/>
    </source>
</evidence>
<dbReference type="NCBIfam" id="NF008168">
    <property type="entry name" value="PRK10917.2-2"/>
    <property type="match status" value="1"/>
</dbReference>
<dbReference type="GO" id="GO:0016787">
    <property type="term" value="F:hydrolase activity"/>
    <property type="evidence" value="ECO:0007669"/>
    <property type="project" value="UniProtKB-KW"/>
</dbReference>
<dbReference type="InterPro" id="IPR011545">
    <property type="entry name" value="DEAD/DEAH_box_helicase_dom"/>
</dbReference>
<evidence type="ECO:0000259" key="9">
    <source>
        <dbReference type="PROSITE" id="PS51192"/>
    </source>
</evidence>
<dbReference type="InterPro" id="IPR014001">
    <property type="entry name" value="Helicase_ATP-bd"/>
</dbReference>
<keyword evidence="1" id="KW-0547">Nucleotide-binding</keyword>
<dbReference type="Pfam" id="PF00271">
    <property type="entry name" value="Helicase_C"/>
    <property type="match status" value="1"/>
</dbReference>
<organism evidence="11 12">
    <name type="scientific">Rubripirellula reticaptiva</name>
    <dbReference type="NCBI Taxonomy" id="2528013"/>
    <lineage>
        <taxon>Bacteria</taxon>
        <taxon>Pseudomonadati</taxon>
        <taxon>Planctomycetota</taxon>
        <taxon>Planctomycetia</taxon>
        <taxon>Pirellulales</taxon>
        <taxon>Pirellulaceae</taxon>
        <taxon>Rubripirellula</taxon>
    </lineage>
</organism>
<dbReference type="InterPro" id="IPR027417">
    <property type="entry name" value="P-loop_NTPase"/>
</dbReference>
<dbReference type="SUPFAM" id="SSF52540">
    <property type="entry name" value="P-loop containing nucleoside triphosphate hydrolases"/>
    <property type="match status" value="2"/>
</dbReference>
<dbReference type="GO" id="GO:0003678">
    <property type="term" value="F:DNA helicase activity"/>
    <property type="evidence" value="ECO:0007669"/>
    <property type="project" value="TreeGrafter"/>
</dbReference>
<feature type="domain" description="Helicase C-terminal" evidence="10">
    <location>
        <begin position="504"/>
        <end position="658"/>
    </location>
</feature>
<dbReference type="Pfam" id="PF00270">
    <property type="entry name" value="DEAD"/>
    <property type="match status" value="1"/>
</dbReference>
<dbReference type="EMBL" id="SJPX01000001">
    <property type="protein sequence ID" value="TWU57991.1"/>
    <property type="molecule type" value="Genomic_DNA"/>
</dbReference>
<dbReference type="Pfam" id="PF17191">
    <property type="entry name" value="RecG_wedge"/>
    <property type="match status" value="1"/>
</dbReference>
<evidence type="ECO:0000256" key="5">
    <source>
        <dbReference type="ARBA" id="ARBA00022840"/>
    </source>
</evidence>
<dbReference type="Proteomes" id="UP000317977">
    <property type="component" value="Unassembled WGS sequence"/>
</dbReference>
<dbReference type="SMART" id="SM00490">
    <property type="entry name" value="HELICc"/>
    <property type="match status" value="1"/>
</dbReference>
<dbReference type="Gene3D" id="2.40.50.140">
    <property type="entry name" value="Nucleic acid-binding proteins"/>
    <property type="match status" value="1"/>
</dbReference>
<dbReference type="SMART" id="SM00487">
    <property type="entry name" value="DEXDc"/>
    <property type="match status" value="1"/>
</dbReference>
<evidence type="ECO:0000313" key="12">
    <source>
        <dbReference type="Proteomes" id="UP000317977"/>
    </source>
</evidence>
<dbReference type="InterPro" id="IPR045562">
    <property type="entry name" value="RecG_dom3_C"/>
</dbReference>
<accession>A0A5C6FEI7</accession>
<proteinExistence type="predicted"/>
<dbReference type="NCBIfam" id="NF008165">
    <property type="entry name" value="PRK10917.1-3"/>
    <property type="match status" value="1"/>
</dbReference>
<dbReference type="GO" id="GO:0006281">
    <property type="term" value="P:DNA repair"/>
    <property type="evidence" value="ECO:0007669"/>
    <property type="project" value="UniProtKB-KW"/>
</dbReference>
<keyword evidence="4 11" id="KW-0347">Helicase</keyword>
<evidence type="ECO:0000256" key="3">
    <source>
        <dbReference type="ARBA" id="ARBA00022801"/>
    </source>
</evidence>
<dbReference type="GO" id="GO:0003677">
    <property type="term" value="F:DNA binding"/>
    <property type="evidence" value="ECO:0007669"/>
    <property type="project" value="UniProtKB-KW"/>
</dbReference>
<gene>
    <name evidence="11" type="primary">recG</name>
    <name evidence="11" type="ORF">Poly59_09000</name>
</gene>
<evidence type="ECO:0000256" key="2">
    <source>
        <dbReference type="ARBA" id="ARBA00022763"/>
    </source>
</evidence>
<dbReference type="Gene3D" id="3.40.50.300">
    <property type="entry name" value="P-loop containing nucleotide triphosphate hydrolases"/>
    <property type="match status" value="2"/>
</dbReference>
<dbReference type="OrthoDB" id="9804325at2"/>
<protein>
    <recommendedName>
        <fullName evidence="8">Probable DNA 3'-5' helicase RecG</fullName>
    </recommendedName>
</protein>
<keyword evidence="5" id="KW-0067">ATP-binding</keyword>
<keyword evidence="7" id="KW-0234">DNA repair</keyword>
<keyword evidence="3 11" id="KW-0378">Hydrolase</keyword>
<evidence type="ECO:0000256" key="6">
    <source>
        <dbReference type="ARBA" id="ARBA00023125"/>
    </source>
</evidence>
<feature type="domain" description="Helicase ATP-binding" evidence="9">
    <location>
        <begin position="310"/>
        <end position="471"/>
    </location>
</feature>
<dbReference type="InterPro" id="IPR047112">
    <property type="entry name" value="RecG/Mfd"/>
</dbReference>
<dbReference type="PANTHER" id="PTHR47964">
    <property type="entry name" value="ATP-DEPENDENT DNA HELICASE HOMOLOG RECG, CHLOROPLASTIC"/>
    <property type="match status" value="1"/>
</dbReference>
<dbReference type="SUPFAM" id="SSF50249">
    <property type="entry name" value="Nucleic acid-binding proteins"/>
    <property type="match status" value="1"/>
</dbReference>
<dbReference type="InterPro" id="IPR033454">
    <property type="entry name" value="RecG_wedge"/>
</dbReference>
<name>A0A5C6FEI7_9BACT</name>
<keyword evidence="12" id="KW-1185">Reference proteome</keyword>
<comment type="caution">
    <text evidence="11">The sequence shown here is derived from an EMBL/GenBank/DDBJ whole genome shotgun (WGS) entry which is preliminary data.</text>
</comment>
<dbReference type="CDD" id="cd04488">
    <property type="entry name" value="RecG_wedge_OBF"/>
    <property type="match status" value="1"/>
</dbReference>
<dbReference type="RefSeq" id="WP_146532789.1">
    <property type="nucleotide sequence ID" value="NZ_SJPX01000001.1"/>
</dbReference>
<dbReference type="PROSITE" id="PS51192">
    <property type="entry name" value="HELICASE_ATP_BIND_1"/>
    <property type="match status" value="1"/>
</dbReference>
<evidence type="ECO:0000256" key="4">
    <source>
        <dbReference type="ARBA" id="ARBA00022806"/>
    </source>
</evidence>
<dbReference type="Pfam" id="PF19833">
    <property type="entry name" value="RecG_dom3_C"/>
    <property type="match status" value="1"/>
</dbReference>
<evidence type="ECO:0000259" key="10">
    <source>
        <dbReference type="PROSITE" id="PS51194"/>
    </source>
</evidence>
<dbReference type="InterPro" id="IPR012340">
    <property type="entry name" value="NA-bd_OB-fold"/>
</dbReference>
<evidence type="ECO:0000256" key="8">
    <source>
        <dbReference type="ARBA" id="ARBA00049819"/>
    </source>
</evidence>
<dbReference type="GO" id="GO:0005524">
    <property type="term" value="F:ATP binding"/>
    <property type="evidence" value="ECO:0007669"/>
    <property type="project" value="UniProtKB-KW"/>
</dbReference>